<keyword evidence="1" id="KW-0472">Membrane</keyword>
<evidence type="ECO:0000256" key="1">
    <source>
        <dbReference type="SAM" id="Phobius"/>
    </source>
</evidence>
<evidence type="ECO:0000313" key="3">
    <source>
        <dbReference type="Proteomes" id="UP001163878"/>
    </source>
</evidence>
<accession>A0ABY6I3J8</accession>
<feature type="transmembrane region" description="Helical" evidence="1">
    <location>
        <begin position="48"/>
        <end position="66"/>
    </location>
</feature>
<proteinExistence type="predicted"/>
<gene>
    <name evidence="2" type="ORF">OGH68_02475</name>
</gene>
<protein>
    <submittedName>
        <fullName evidence="2">Uncharacterized protein</fullName>
    </submittedName>
</protein>
<keyword evidence="3" id="KW-1185">Reference proteome</keyword>
<sequence length="70" mass="7578">MATSGTPRLRRRSLMKPGPRRFVGRVSALIALASIVVTVVQCLRDSELAAFFLSAALGLFFISSRIDPEG</sequence>
<organism evidence="2 3">
    <name type="scientific">Streptomyces peucetius</name>
    <dbReference type="NCBI Taxonomy" id="1950"/>
    <lineage>
        <taxon>Bacteria</taxon>
        <taxon>Bacillati</taxon>
        <taxon>Actinomycetota</taxon>
        <taxon>Actinomycetes</taxon>
        <taxon>Kitasatosporales</taxon>
        <taxon>Streptomycetaceae</taxon>
        <taxon>Streptomyces</taxon>
    </lineage>
</organism>
<reference evidence="2" key="1">
    <citation type="submission" date="2022-10" db="EMBL/GenBank/DDBJ databases">
        <title>Cytochrome P450 Catalyzes Benzene Ring Formation in the Biosynthesis of Trialkyl-Substituted Aromatic Polyketides.</title>
        <authorList>
            <person name="Zhao E."/>
            <person name="Ge H."/>
        </authorList>
    </citation>
    <scope>NUCLEOTIDE SEQUENCE</scope>
    <source>
        <strain evidence="2">NA0869</strain>
    </source>
</reference>
<keyword evidence="1" id="KW-1133">Transmembrane helix</keyword>
<keyword evidence="1" id="KW-0812">Transmembrane</keyword>
<dbReference type="Proteomes" id="UP001163878">
    <property type="component" value="Chromosome"/>
</dbReference>
<dbReference type="EMBL" id="CP107567">
    <property type="protein sequence ID" value="UYQ60452.1"/>
    <property type="molecule type" value="Genomic_DNA"/>
</dbReference>
<name>A0ABY6I3J8_STRPE</name>
<dbReference type="RefSeq" id="WP_264241658.1">
    <property type="nucleotide sequence ID" value="NZ_CP107567.1"/>
</dbReference>
<evidence type="ECO:0000313" key="2">
    <source>
        <dbReference type="EMBL" id="UYQ60452.1"/>
    </source>
</evidence>